<keyword evidence="3" id="KW-1185">Reference proteome</keyword>
<evidence type="ECO:0000313" key="3">
    <source>
        <dbReference type="Proteomes" id="UP000703269"/>
    </source>
</evidence>
<reference evidence="2 3" key="1">
    <citation type="submission" date="2021-08" db="EMBL/GenBank/DDBJ databases">
        <title>Draft Genome Sequence of Phanerochaete sordida strain YK-624.</title>
        <authorList>
            <person name="Mori T."/>
            <person name="Dohra H."/>
            <person name="Suzuki T."/>
            <person name="Kawagishi H."/>
            <person name="Hirai H."/>
        </authorList>
    </citation>
    <scope>NUCLEOTIDE SEQUENCE [LARGE SCALE GENOMIC DNA]</scope>
    <source>
        <strain evidence="2 3">YK-624</strain>
    </source>
</reference>
<proteinExistence type="predicted"/>
<sequence length="137" mass="14483">MARVCCTAAAFVLPLPLGLVVGDAPGTELGRIPGLLVKETPTELALLDEELMAAGVLLDEVLLDEVLLGELLGLVMLPSVVEFCELVEDSDTPGGRMPDVIETDELEAMGVSDEMGVNDGIGCEVMLLMSRSRELTL</sequence>
<keyword evidence="1" id="KW-0732">Signal</keyword>
<feature type="chain" id="PRO_5040264854" description="Secreted protein" evidence="1">
    <location>
        <begin position="23"/>
        <end position="137"/>
    </location>
</feature>
<protein>
    <recommendedName>
        <fullName evidence="4">Secreted protein</fullName>
    </recommendedName>
</protein>
<accession>A0A9P3LCF7</accession>
<evidence type="ECO:0000313" key="2">
    <source>
        <dbReference type="EMBL" id="GJE89128.1"/>
    </source>
</evidence>
<comment type="caution">
    <text evidence="2">The sequence shown here is derived from an EMBL/GenBank/DDBJ whole genome shotgun (WGS) entry which is preliminary data.</text>
</comment>
<name>A0A9P3LCF7_9APHY</name>
<dbReference type="EMBL" id="BPQB01000011">
    <property type="protein sequence ID" value="GJE89128.1"/>
    <property type="molecule type" value="Genomic_DNA"/>
</dbReference>
<dbReference type="Proteomes" id="UP000703269">
    <property type="component" value="Unassembled WGS sequence"/>
</dbReference>
<dbReference type="AlphaFoldDB" id="A0A9P3LCF7"/>
<evidence type="ECO:0008006" key="4">
    <source>
        <dbReference type="Google" id="ProtNLM"/>
    </source>
</evidence>
<organism evidence="2 3">
    <name type="scientific">Phanerochaete sordida</name>
    <dbReference type="NCBI Taxonomy" id="48140"/>
    <lineage>
        <taxon>Eukaryota</taxon>
        <taxon>Fungi</taxon>
        <taxon>Dikarya</taxon>
        <taxon>Basidiomycota</taxon>
        <taxon>Agaricomycotina</taxon>
        <taxon>Agaricomycetes</taxon>
        <taxon>Polyporales</taxon>
        <taxon>Phanerochaetaceae</taxon>
        <taxon>Phanerochaete</taxon>
    </lineage>
</organism>
<evidence type="ECO:0000256" key="1">
    <source>
        <dbReference type="SAM" id="SignalP"/>
    </source>
</evidence>
<gene>
    <name evidence="2" type="ORF">PsYK624_052220</name>
</gene>
<feature type="signal peptide" evidence="1">
    <location>
        <begin position="1"/>
        <end position="22"/>
    </location>
</feature>